<dbReference type="GO" id="GO:0016020">
    <property type="term" value="C:membrane"/>
    <property type="evidence" value="ECO:0007669"/>
    <property type="project" value="UniProtKB-SubCell"/>
</dbReference>
<evidence type="ECO:0000256" key="6">
    <source>
        <dbReference type="ARBA" id="ARBA00023136"/>
    </source>
</evidence>
<keyword evidence="5" id="KW-1133">Transmembrane helix</keyword>
<feature type="non-terminal residue" evidence="7">
    <location>
        <position position="194"/>
    </location>
</feature>
<dbReference type="GO" id="GO:0016485">
    <property type="term" value="P:protein processing"/>
    <property type="evidence" value="ECO:0007669"/>
    <property type="project" value="InterPro"/>
</dbReference>
<gene>
    <name evidence="7" type="ORF">CTOB1V02_LOCUS3761</name>
</gene>
<dbReference type="Pfam" id="PF06105">
    <property type="entry name" value="Aph-1"/>
    <property type="match status" value="1"/>
</dbReference>
<comment type="subcellular location">
    <subcellularLocation>
        <location evidence="1">Membrane</location>
        <topology evidence="1">Multi-pass membrane protein</topology>
    </subcellularLocation>
</comment>
<accession>A0A7R8WBG7</accession>
<proteinExistence type="inferred from homology"/>
<dbReference type="GO" id="GO:0007219">
    <property type="term" value="P:Notch signaling pathway"/>
    <property type="evidence" value="ECO:0007669"/>
    <property type="project" value="UniProtKB-KW"/>
</dbReference>
<sequence length="194" mass="21138">MTVAEFWGCGLLAFGPPAALYIVAIAHDPIRVILMMASCFFWLLALLLSGLIWFAVVPLREQLVFGMFVSILIQELFRVLLFLLLKKAERGLTQVAEGSAVLASTHRHARSFVCGFGFGLMSGAFALVNILRDMSGPGTVGILGDPPSFFLTSSAQTLCMILLHVAWGMIAFDGLEERRWMLPLGVLAAHLIVS</sequence>
<comment type="similarity">
    <text evidence="2">Belongs to the APH-1 family.</text>
</comment>
<dbReference type="PANTHER" id="PTHR12889">
    <property type="entry name" value="GAMMA-SECRETASE SUBUNIT APH-1"/>
    <property type="match status" value="1"/>
</dbReference>
<evidence type="ECO:0000256" key="1">
    <source>
        <dbReference type="ARBA" id="ARBA00004141"/>
    </source>
</evidence>
<dbReference type="AlphaFoldDB" id="A0A7R8WBG7"/>
<evidence type="ECO:0000256" key="4">
    <source>
        <dbReference type="ARBA" id="ARBA00022976"/>
    </source>
</evidence>
<dbReference type="InterPro" id="IPR009294">
    <property type="entry name" value="Aph-1"/>
</dbReference>
<protein>
    <submittedName>
        <fullName evidence="7">Uncharacterized protein</fullName>
    </submittedName>
</protein>
<reference evidence="7" key="1">
    <citation type="submission" date="2020-11" db="EMBL/GenBank/DDBJ databases">
        <authorList>
            <person name="Tran Van P."/>
        </authorList>
    </citation>
    <scope>NUCLEOTIDE SEQUENCE</scope>
</reference>
<keyword evidence="4" id="KW-0914">Notch signaling pathway</keyword>
<keyword evidence="3" id="KW-0812">Transmembrane</keyword>
<name>A0A7R8WBG7_9CRUS</name>
<dbReference type="OrthoDB" id="6507463at2759"/>
<evidence type="ECO:0000256" key="2">
    <source>
        <dbReference type="ARBA" id="ARBA00005577"/>
    </source>
</evidence>
<dbReference type="EMBL" id="OB660671">
    <property type="protein sequence ID" value="CAD7225829.1"/>
    <property type="molecule type" value="Genomic_DNA"/>
</dbReference>
<evidence type="ECO:0000256" key="3">
    <source>
        <dbReference type="ARBA" id="ARBA00022692"/>
    </source>
</evidence>
<keyword evidence="6" id="KW-0472">Membrane</keyword>
<organism evidence="7">
    <name type="scientific">Cyprideis torosa</name>
    <dbReference type="NCBI Taxonomy" id="163714"/>
    <lineage>
        <taxon>Eukaryota</taxon>
        <taxon>Metazoa</taxon>
        <taxon>Ecdysozoa</taxon>
        <taxon>Arthropoda</taxon>
        <taxon>Crustacea</taxon>
        <taxon>Oligostraca</taxon>
        <taxon>Ostracoda</taxon>
        <taxon>Podocopa</taxon>
        <taxon>Podocopida</taxon>
        <taxon>Cytherocopina</taxon>
        <taxon>Cytheroidea</taxon>
        <taxon>Cytherideidae</taxon>
        <taxon>Cyprideis</taxon>
    </lineage>
</organism>
<evidence type="ECO:0000256" key="5">
    <source>
        <dbReference type="ARBA" id="ARBA00022989"/>
    </source>
</evidence>
<evidence type="ECO:0000313" key="7">
    <source>
        <dbReference type="EMBL" id="CAD7225829.1"/>
    </source>
</evidence>